<protein>
    <submittedName>
        <fullName evidence="2">Uncharacterized protein</fullName>
    </submittedName>
</protein>
<dbReference type="OrthoDB" id="3791184at2759"/>
<accession>A0A6A6HSF3</accession>
<dbReference type="RefSeq" id="XP_033675931.1">
    <property type="nucleotide sequence ID" value="XM_033820433.1"/>
</dbReference>
<feature type="compositionally biased region" description="Basic and acidic residues" evidence="1">
    <location>
        <begin position="87"/>
        <end position="97"/>
    </location>
</feature>
<name>A0A6A6HSF3_9PLEO</name>
<evidence type="ECO:0000256" key="1">
    <source>
        <dbReference type="SAM" id="MobiDB-lite"/>
    </source>
</evidence>
<gene>
    <name evidence="2" type="ORF">BU26DRAFT_184554</name>
</gene>
<dbReference type="AlphaFoldDB" id="A0A6A6HSF3"/>
<dbReference type="Gene3D" id="1.25.40.10">
    <property type="entry name" value="Tetratricopeptide repeat domain"/>
    <property type="match status" value="1"/>
</dbReference>
<feature type="region of interest" description="Disordered" evidence="1">
    <location>
        <begin position="73"/>
        <end position="97"/>
    </location>
</feature>
<dbReference type="InterPro" id="IPR011990">
    <property type="entry name" value="TPR-like_helical_dom_sf"/>
</dbReference>
<sequence>MPSISSADSECTELSLTFDIETAVRNVKEERDTWRVVALQYKAAFEAQTARLRELQDICIATQAELENERTARKRLHTKSESYQYEEPGRVDGAHDPDDCPYPGSATILEPTQIKSTWQPAIPPCSNMCFRRVEQFANECDYGTALREVDHLLRGPLTTGARAEGLLLKSSIMRKAGPEWLYDSLAACSEALELCDRLAELHSYLPQIQYQRGVCYYQLRMLQHARDAFANVRGDERLHAKATEFRRSCEEELEVLQGRRLAFEERRTVTEGLLAQFCEGRAESKRRRTSSQIRLHASKAKRLSLPHRWVAKAK</sequence>
<reference evidence="2" key="1">
    <citation type="journal article" date="2020" name="Stud. Mycol.">
        <title>101 Dothideomycetes genomes: a test case for predicting lifestyles and emergence of pathogens.</title>
        <authorList>
            <person name="Haridas S."/>
            <person name="Albert R."/>
            <person name="Binder M."/>
            <person name="Bloem J."/>
            <person name="Labutti K."/>
            <person name="Salamov A."/>
            <person name="Andreopoulos B."/>
            <person name="Baker S."/>
            <person name="Barry K."/>
            <person name="Bills G."/>
            <person name="Bluhm B."/>
            <person name="Cannon C."/>
            <person name="Castanera R."/>
            <person name="Culley D."/>
            <person name="Daum C."/>
            <person name="Ezra D."/>
            <person name="Gonzalez J."/>
            <person name="Henrissat B."/>
            <person name="Kuo A."/>
            <person name="Liang C."/>
            <person name="Lipzen A."/>
            <person name="Lutzoni F."/>
            <person name="Magnuson J."/>
            <person name="Mondo S."/>
            <person name="Nolan M."/>
            <person name="Ohm R."/>
            <person name="Pangilinan J."/>
            <person name="Park H.-J."/>
            <person name="Ramirez L."/>
            <person name="Alfaro M."/>
            <person name="Sun H."/>
            <person name="Tritt A."/>
            <person name="Yoshinaga Y."/>
            <person name="Zwiers L.-H."/>
            <person name="Turgeon B."/>
            <person name="Goodwin S."/>
            <person name="Spatafora J."/>
            <person name="Crous P."/>
            <person name="Grigoriev I."/>
        </authorList>
    </citation>
    <scope>NUCLEOTIDE SEQUENCE</scope>
    <source>
        <strain evidence="2">CBS 122368</strain>
    </source>
</reference>
<keyword evidence="3" id="KW-1185">Reference proteome</keyword>
<dbReference type="SUPFAM" id="SSF48452">
    <property type="entry name" value="TPR-like"/>
    <property type="match status" value="1"/>
</dbReference>
<evidence type="ECO:0000313" key="2">
    <source>
        <dbReference type="EMBL" id="KAF2240927.1"/>
    </source>
</evidence>
<evidence type="ECO:0000313" key="3">
    <source>
        <dbReference type="Proteomes" id="UP000800094"/>
    </source>
</evidence>
<dbReference type="GeneID" id="54573763"/>
<proteinExistence type="predicted"/>
<dbReference type="Proteomes" id="UP000800094">
    <property type="component" value="Unassembled WGS sequence"/>
</dbReference>
<dbReference type="EMBL" id="ML987214">
    <property type="protein sequence ID" value="KAF2240927.1"/>
    <property type="molecule type" value="Genomic_DNA"/>
</dbReference>
<organism evidence="2 3">
    <name type="scientific">Trematosphaeria pertusa</name>
    <dbReference type="NCBI Taxonomy" id="390896"/>
    <lineage>
        <taxon>Eukaryota</taxon>
        <taxon>Fungi</taxon>
        <taxon>Dikarya</taxon>
        <taxon>Ascomycota</taxon>
        <taxon>Pezizomycotina</taxon>
        <taxon>Dothideomycetes</taxon>
        <taxon>Pleosporomycetidae</taxon>
        <taxon>Pleosporales</taxon>
        <taxon>Massarineae</taxon>
        <taxon>Trematosphaeriaceae</taxon>
        <taxon>Trematosphaeria</taxon>
    </lineage>
</organism>